<dbReference type="InterPro" id="IPR003960">
    <property type="entry name" value="ATPase_AAA_CS"/>
</dbReference>
<evidence type="ECO:0000256" key="10">
    <source>
        <dbReference type="ARBA" id="ARBA00023136"/>
    </source>
</evidence>
<evidence type="ECO:0000256" key="2">
    <source>
        <dbReference type="ARBA" id="ARBA00007448"/>
    </source>
</evidence>
<dbReference type="SUPFAM" id="SSF52540">
    <property type="entry name" value="P-loop containing nucleoside triphosphate hydrolases"/>
    <property type="match status" value="1"/>
</dbReference>
<dbReference type="InterPro" id="IPR027417">
    <property type="entry name" value="P-loop_NTPase"/>
</dbReference>
<accession>A0A9W9G467</accession>
<dbReference type="InterPro" id="IPR003959">
    <property type="entry name" value="ATPase_AAA_core"/>
</dbReference>
<evidence type="ECO:0000256" key="7">
    <source>
        <dbReference type="ARBA" id="ARBA00022840"/>
    </source>
</evidence>
<evidence type="ECO:0000256" key="4">
    <source>
        <dbReference type="ARBA" id="ARBA00022741"/>
    </source>
</evidence>
<keyword evidence="5" id="KW-0999">Mitochondrion inner membrane</keyword>
<dbReference type="RefSeq" id="XP_056515207.1">
    <property type="nucleotide sequence ID" value="XM_056651940.1"/>
</dbReference>
<dbReference type="SMART" id="SM01024">
    <property type="entry name" value="BCS1_N"/>
    <property type="match status" value="1"/>
</dbReference>
<evidence type="ECO:0000313" key="15">
    <source>
        <dbReference type="EMBL" id="KAJ5111728.1"/>
    </source>
</evidence>
<dbReference type="Pfam" id="PF08740">
    <property type="entry name" value="BCS1_N"/>
    <property type="match status" value="1"/>
</dbReference>
<keyword evidence="16" id="KW-1185">Reference proteome</keyword>
<dbReference type="AlphaFoldDB" id="A0A9W9G467"/>
<comment type="similarity">
    <text evidence="2">Belongs to the AAA ATPase family. BCS1 subfamily.</text>
</comment>
<sequence length="548" mass="62364">MTNSYLKQYLQRNITRISAAFCDVDYLPQAQSLPGHASKFTQIHGRLGYKTYKEQFLWLSSTFLHPYNSTNISQSFNRNECNQWGSSYDSHSPQISLIDIFFPGLSLASAPVQQLLAGNVDSYTRLLCTLGVFVLFTRYAIHYFWELVRSYFTSTLHVSYYDEAYDMLVDWIAQQPFVHNAQSLIARVRSPQRTIIQNQAKKKPLTFSPWDGSFPFWYKGHLLILHCAAKDHREDIYISSIGLYPNILKELVEECRGTYLNNINKKITVFEHREGDWKKTRLRAIRPISTVIMDKKVQDDLLRDVKDFLGEDTQKWYADRGIPYQRGYLLHGPPGAGKSSFSLSLAGEYELDTLQLSGISDSKLMKLFAELPPHSIVLLEDVDVAGMGRRDDVDTDQENNPGPGVTLSGLLNVLDGVSSQEGRVLIMTTNHIEHLDEALIRPGRADKKVYFKLADRKISAQLFQTVFKQTPDHKQAKKQFGGETIERLANNFASKVPDEVFSPADVLSFLLEQKNSPFDAVAEVENWVAKAKTASPLKREGSWVEEGR</sequence>
<dbReference type="GO" id="GO:0005524">
    <property type="term" value="F:ATP binding"/>
    <property type="evidence" value="ECO:0007669"/>
    <property type="project" value="UniProtKB-KW"/>
</dbReference>
<evidence type="ECO:0000256" key="8">
    <source>
        <dbReference type="ARBA" id="ARBA00022989"/>
    </source>
</evidence>
<dbReference type="GeneID" id="81391108"/>
<dbReference type="PROSITE" id="PS00674">
    <property type="entry name" value="AAA"/>
    <property type="match status" value="1"/>
</dbReference>
<dbReference type="SMART" id="SM00382">
    <property type="entry name" value="AAA"/>
    <property type="match status" value="1"/>
</dbReference>
<proteinExistence type="inferred from homology"/>
<keyword evidence="8" id="KW-1133">Transmembrane helix</keyword>
<feature type="domain" description="AAA+ ATPase" evidence="13">
    <location>
        <begin position="324"/>
        <end position="455"/>
    </location>
</feature>
<evidence type="ECO:0000256" key="9">
    <source>
        <dbReference type="ARBA" id="ARBA00023128"/>
    </source>
</evidence>
<dbReference type="Pfam" id="PF25426">
    <property type="entry name" value="AAA_lid_BCS1"/>
    <property type="match status" value="1"/>
</dbReference>
<keyword evidence="7 12" id="KW-0067">ATP-binding</keyword>
<organism evidence="15 16">
    <name type="scientific">Penicillium alfredii</name>
    <dbReference type="NCBI Taxonomy" id="1506179"/>
    <lineage>
        <taxon>Eukaryota</taxon>
        <taxon>Fungi</taxon>
        <taxon>Dikarya</taxon>
        <taxon>Ascomycota</taxon>
        <taxon>Pezizomycotina</taxon>
        <taxon>Eurotiomycetes</taxon>
        <taxon>Eurotiomycetidae</taxon>
        <taxon>Eurotiales</taxon>
        <taxon>Aspergillaceae</taxon>
        <taxon>Penicillium</taxon>
    </lineage>
</organism>
<dbReference type="OrthoDB" id="10251412at2759"/>
<dbReference type="GO" id="GO:0016887">
    <property type="term" value="F:ATP hydrolysis activity"/>
    <property type="evidence" value="ECO:0007669"/>
    <property type="project" value="InterPro"/>
</dbReference>
<name>A0A9W9G467_9EURO</name>
<evidence type="ECO:0008006" key="17">
    <source>
        <dbReference type="Google" id="ProtNLM"/>
    </source>
</evidence>
<evidence type="ECO:0000256" key="12">
    <source>
        <dbReference type="RuleBase" id="RU003651"/>
    </source>
</evidence>
<evidence type="ECO:0000256" key="3">
    <source>
        <dbReference type="ARBA" id="ARBA00022692"/>
    </source>
</evidence>
<keyword evidence="6" id="KW-0378">Hydrolase</keyword>
<feature type="domain" description="BCS1 N-terminal" evidence="14">
    <location>
        <begin position="128"/>
        <end position="291"/>
    </location>
</feature>
<evidence type="ECO:0000256" key="6">
    <source>
        <dbReference type="ARBA" id="ARBA00022801"/>
    </source>
</evidence>
<dbReference type="InterPro" id="IPR050747">
    <property type="entry name" value="Mitochondrial_chaperone_BCS1"/>
</dbReference>
<protein>
    <recommendedName>
        <fullName evidence="17">AAA+ ATPase domain-containing protein</fullName>
    </recommendedName>
</protein>
<dbReference type="PANTHER" id="PTHR23070">
    <property type="entry name" value="BCS1 AAA-TYPE ATPASE"/>
    <property type="match status" value="1"/>
</dbReference>
<keyword evidence="4 12" id="KW-0547">Nucleotide-binding</keyword>
<evidence type="ECO:0000259" key="14">
    <source>
        <dbReference type="SMART" id="SM01024"/>
    </source>
</evidence>
<evidence type="ECO:0000256" key="1">
    <source>
        <dbReference type="ARBA" id="ARBA00004434"/>
    </source>
</evidence>
<comment type="caution">
    <text evidence="15">The sequence shown here is derived from an EMBL/GenBank/DDBJ whole genome shotgun (WGS) entry which is preliminary data.</text>
</comment>
<keyword evidence="10" id="KW-0472">Membrane</keyword>
<comment type="catalytic activity">
    <reaction evidence="11">
        <text>ATP + H2O = ADP + phosphate + H(+)</text>
        <dbReference type="Rhea" id="RHEA:13065"/>
        <dbReference type="ChEBI" id="CHEBI:15377"/>
        <dbReference type="ChEBI" id="CHEBI:15378"/>
        <dbReference type="ChEBI" id="CHEBI:30616"/>
        <dbReference type="ChEBI" id="CHEBI:43474"/>
        <dbReference type="ChEBI" id="CHEBI:456216"/>
    </reaction>
    <physiologicalReaction direction="left-to-right" evidence="11">
        <dbReference type="Rhea" id="RHEA:13066"/>
    </physiologicalReaction>
</comment>
<keyword evidence="3" id="KW-0812">Transmembrane</keyword>
<evidence type="ECO:0000259" key="13">
    <source>
        <dbReference type="SMART" id="SM00382"/>
    </source>
</evidence>
<evidence type="ECO:0000256" key="11">
    <source>
        <dbReference type="ARBA" id="ARBA00048778"/>
    </source>
</evidence>
<dbReference type="InterPro" id="IPR014851">
    <property type="entry name" value="BCS1_N"/>
</dbReference>
<evidence type="ECO:0000256" key="5">
    <source>
        <dbReference type="ARBA" id="ARBA00022792"/>
    </source>
</evidence>
<dbReference type="Pfam" id="PF00004">
    <property type="entry name" value="AAA"/>
    <property type="match status" value="1"/>
</dbReference>
<gene>
    <name evidence="15" type="ORF">NUU61_001358</name>
</gene>
<dbReference type="Proteomes" id="UP001141434">
    <property type="component" value="Unassembled WGS sequence"/>
</dbReference>
<dbReference type="EMBL" id="JAPMSZ010000002">
    <property type="protein sequence ID" value="KAJ5111728.1"/>
    <property type="molecule type" value="Genomic_DNA"/>
</dbReference>
<dbReference type="InterPro" id="IPR057495">
    <property type="entry name" value="AAA_lid_BCS1"/>
</dbReference>
<reference evidence="15" key="1">
    <citation type="submission" date="2022-11" db="EMBL/GenBank/DDBJ databases">
        <authorList>
            <person name="Petersen C."/>
        </authorList>
    </citation>
    <scope>NUCLEOTIDE SEQUENCE</scope>
    <source>
        <strain evidence="15">IBT 34128</strain>
    </source>
</reference>
<dbReference type="InterPro" id="IPR003593">
    <property type="entry name" value="AAA+_ATPase"/>
</dbReference>
<comment type="subcellular location">
    <subcellularLocation>
        <location evidence="1">Mitochondrion inner membrane</location>
        <topology evidence="1">Single-pass membrane protein</topology>
    </subcellularLocation>
</comment>
<keyword evidence="9" id="KW-0496">Mitochondrion</keyword>
<dbReference type="GO" id="GO:0005743">
    <property type="term" value="C:mitochondrial inner membrane"/>
    <property type="evidence" value="ECO:0007669"/>
    <property type="project" value="UniProtKB-SubCell"/>
</dbReference>
<evidence type="ECO:0000313" key="16">
    <source>
        <dbReference type="Proteomes" id="UP001141434"/>
    </source>
</evidence>
<dbReference type="Gene3D" id="3.40.50.300">
    <property type="entry name" value="P-loop containing nucleotide triphosphate hydrolases"/>
    <property type="match status" value="1"/>
</dbReference>
<reference evidence="15" key="2">
    <citation type="journal article" date="2023" name="IMA Fungus">
        <title>Comparative genomic study of the Penicillium genus elucidates a diverse pangenome and 15 lateral gene transfer events.</title>
        <authorList>
            <person name="Petersen C."/>
            <person name="Sorensen T."/>
            <person name="Nielsen M.R."/>
            <person name="Sondergaard T.E."/>
            <person name="Sorensen J.L."/>
            <person name="Fitzpatrick D.A."/>
            <person name="Frisvad J.C."/>
            <person name="Nielsen K.L."/>
        </authorList>
    </citation>
    <scope>NUCLEOTIDE SEQUENCE</scope>
    <source>
        <strain evidence="15">IBT 34128</strain>
    </source>
</reference>